<evidence type="ECO:0000313" key="1">
    <source>
        <dbReference type="EMBL" id="VBB14176.1"/>
    </source>
</evidence>
<name>A0AAJ5T6C6_9BURK</name>
<dbReference type="AlphaFoldDB" id="A0AAJ5T6C6"/>
<reference evidence="1 2" key="1">
    <citation type="submission" date="2017-11" db="EMBL/GenBank/DDBJ databases">
        <authorList>
            <person name="Seth-Smith MB H."/>
        </authorList>
    </citation>
    <scope>NUCLEOTIDE SEQUENCE [LARGE SCALE GENOMIC DNA]</scope>
    <source>
        <strain evidence="1">E</strain>
    </source>
</reference>
<keyword evidence="2" id="KW-1185">Reference proteome</keyword>
<gene>
    <name evidence="1" type="ORF">BSTAB16_4365</name>
</gene>
<accession>A0AAJ5T6C6</accession>
<sequence length="69" mass="7436">MDSGGGVTRGFPLKSGGLSNFIRRLGATISYSNAYMDLSVYKKCPNPSIFCLCGFRNGLLHDKFGLALT</sequence>
<protein>
    <submittedName>
        <fullName evidence="1">Uncharacterized protein</fullName>
    </submittedName>
</protein>
<organism evidence="1 2">
    <name type="scientific">Burkholderia stabilis</name>
    <dbReference type="NCBI Taxonomy" id="95485"/>
    <lineage>
        <taxon>Bacteria</taxon>
        <taxon>Pseudomonadati</taxon>
        <taxon>Pseudomonadota</taxon>
        <taxon>Betaproteobacteria</taxon>
        <taxon>Burkholderiales</taxon>
        <taxon>Burkholderiaceae</taxon>
        <taxon>Burkholderia</taxon>
        <taxon>Burkholderia cepacia complex</taxon>
    </lineage>
</organism>
<proteinExistence type="predicted"/>
<dbReference type="Proteomes" id="UP000268684">
    <property type="component" value="Chromosome II"/>
</dbReference>
<evidence type="ECO:0000313" key="2">
    <source>
        <dbReference type="Proteomes" id="UP000268684"/>
    </source>
</evidence>
<dbReference type="EMBL" id="LR025743">
    <property type="protein sequence ID" value="VBB14176.1"/>
    <property type="molecule type" value="Genomic_DNA"/>
</dbReference>